<feature type="binding site" evidence="8">
    <location>
        <position position="243"/>
    </location>
    <ligand>
        <name>Zn(2+)</name>
        <dbReference type="ChEBI" id="CHEBI:29105"/>
        <label>3</label>
    </ligand>
</feature>
<keyword evidence="4 8" id="KW-0227">DNA damage</keyword>
<dbReference type="CDD" id="cd00019">
    <property type="entry name" value="AP2Ec"/>
    <property type="match status" value="1"/>
</dbReference>
<dbReference type="NCBIfam" id="TIGR00587">
    <property type="entry name" value="nfo"/>
    <property type="match status" value="1"/>
</dbReference>
<dbReference type="AlphaFoldDB" id="A0ABD4A294"/>
<dbReference type="GO" id="GO:0008270">
    <property type="term" value="F:zinc ion binding"/>
    <property type="evidence" value="ECO:0007669"/>
    <property type="project" value="UniProtKB-UniRule"/>
</dbReference>
<keyword evidence="2 8" id="KW-0540">Nuclease</keyword>
<dbReference type="InterPro" id="IPR001719">
    <property type="entry name" value="AP_endonuc_2"/>
</dbReference>
<dbReference type="NCBIfam" id="NF002196">
    <property type="entry name" value="PRK01060.1-1"/>
    <property type="match status" value="1"/>
</dbReference>
<dbReference type="PROSITE" id="PS00730">
    <property type="entry name" value="AP_NUCLEASE_F2_2"/>
    <property type="match status" value="1"/>
</dbReference>
<accession>A0ABD4A294</accession>
<dbReference type="InterPro" id="IPR036237">
    <property type="entry name" value="Xyl_isomerase-like_sf"/>
</dbReference>
<feature type="domain" description="Xylose isomerase-like TIM barrel" evidence="9">
    <location>
        <begin position="37"/>
        <end position="299"/>
    </location>
</feature>
<evidence type="ECO:0000256" key="8">
    <source>
        <dbReference type="HAMAP-Rule" id="MF_00152"/>
    </source>
</evidence>
<dbReference type="InterPro" id="IPR018246">
    <property type="entry name" value="AP_endonuc_F2_Zn_BS"/>
</dbReference>
<comment type="function">
    <text evidence="8">Endonuclease IV plays a role in DNA repair. It cleaves phosphodiester bonds at apurinic or apyrimidinic (AP) sites, generating a 3'-hydroxyl group and a 5'-terminal sugar phosphate.</text>
</comment>
<feature type="binding site" evidence="8">
    <location>
        <position position="275"/>
    </location>
    <ligand>
        <name>Zn(2+)</name>
        <dbReference type="ChEBI" id="CHEBI:29105"/>
        <label>2</label>
    </ligand>
</feature>
<organism evidence="10 11">
    <name type="scientific">Caldibacillus thermoamylovorans</name>
    <dbReference type="NCBI Taxonomy" id="35841"/>
    <lineage>
        <taxon>Bacteria</taxon>
        <taxon>Bacillati</taxon>
        <taxon>Bacillota</taxon>
        <taxon>Bacilli</taxon>
        <taxon>Bacillales</taxon>
        <taxon>Bacillaceae</taxon>
        <taxon>Caldibacillus</taxon>
    </lineage>
</organism>
<evidence type="ECO:0000256" key="6">
    <source>
        <dbReference type="ARBA" id="ARBA00022833"/>
    </source>
</evidence>
<comment type="cofactor">
    <cofactor evidence="8">
        <name>Zn(2+)</name>
        <dbReference type="ChEBI" id="CHEBI:29105"/>
    </cofactor>
    <text evidence="8">Binds 3 Zn(2+) ions.</text>
</comment>
<feature type="binding site" evidence="8">
    <location>
        <position position="195"/>
    </location>
    <ligand>
        <name>Zn(2+)</name>
        <dbReference type="ChEBI" id="CHEBI:29105"/>
        <label>2</label>
    </ligand>
</feature>
<evidence type="ECO:0000256" key="5">
    <source>
        <dbReference type="ARBA" id="ARBA00022801"/>
    </source>
</evidence>
<sequence length="314" mass="35055">MYKKYNYPGNKKGRGEMLKIGSHVSMSGNDMLLAASREAVSYGSTTFMIYTGAPQNTRRKKIEELNIEQGRAHMEENGIDEIVVHAPYIINIGNTTKPQTFRLGVDFLQSEIERTEAIGAKQIVLHPGAHVGAGEDAGIAKIIEGLNEVLTHDSPVQIALETMAGKGSEVGKTFDELAKIIDGVTNNDRLSVCFDTCHTSDAGYNVKEDFDGVLNEFDKIIGIDRIKVLHINDSKNPMGARKDRHENIGFGYIGFQALNYIVHHPQLEDIPKILETPYVGTDKNNKKPPYKYEIEMFRNQTFSENLLERIINEA</sequence>
<evidence type="ECO:0000256" key="2">
    <source>
        <dbReference type="ARBA" id="ARBA00022722"/>
    </source>
</evidence>
<name>A0ABD4A294_9BACI</name>
<dbReference type="EMBL" id="JXLU01000147">
    <property type="protein sequence ID" value="KIO70310.1"/>
    <property type="molecule type" value="Genomic_DNA"/>
</dbReference>
<dbReference type="PANTHER" id="PTHR21445:SF0">
    <property type="entry name" value="APURINIC-APYRIMIDINIC ENDONUCLEASE"/>
    <property type="match status" value="1"/>
</dbReference>
<evidence type="ECO:0000259" key="9">
    <source>
        <dbReference type="Pfam" id="PF01261"/>
    </source>
</evidence>
<comment type="caution">
    <text evidence="10">The sequence shown here is derived from an EMBL/GenBank/DDBJ whole genome shotgun (WGS) entry which is preliminary data.</text>
</comment>
<dbReference type="Gene3D" id="3.20.20.150">
    <property type="entry name" value="Divalent-metal-dependent TIM barrel enzymes"/>
    <property type="match status" value="1"/>
</dbReference>
<feature type="binding site" evidence="8">
    <location>
        <position position="161"/>
    </location>
    <ligand>
        <name>Zn(2+)</name>
        <dbReference type="ChEBI" id="CHEBI:29105"/>
        <label>1</label>
    </ligand>
</feature>
<dbReference type="GO" id="GO:0006281">
    <property type="term" value="P:DNA repair"/>
    <property type="evidence" value="ECO:0007669"/>
    <property type="project" value="UniProtKB-UniRule"/>
</dbReference>
<keyword evidence="7 8" id="KW-0234">DNA repair</keyword>
<dbReference type="GO" id="GO:0008833">
    <property type="term" value="F:deoxyribonuclease IV (phage-T4-induced) activity"/>
    <property type="evidence" value="ECO:0007669"/>
    <property type="project" value="UniProtKB-UniRule"/>
</dbReference>
<feature type="binding site" evidence="8">
    <location>
        <position position="245"/>
    </location>
    <ligand>
        <name>Zn(2+)</name>
        <dbReference type="ChEBI" id="CHEBI:29105"/>
        <label>3</label>
    </ligand>
</feature>
<keyword evidence="3 8" id="KW-0479">Metal-binding</keyword>
<comment type="similarity">
    <text evidence="1 8">Belongs to the AP endonuclease 2 family.</text>
</comment>
<dbReference type="Pfam" id="PF01261">
    <property type="entry name" value="AP_endonuc_2"/>
    <property type="match status" value="1"/>
</dbReference>
<dbReference type="EC" id="3.1.21.2" evidence="8"/>
<dbReference type="HAMAP" id="MF_00152">
    <property type="entry name" value="Nfo"/>
    <property type="match status" value="1"/>
</dbReference>
<evidence type="ECO:0000313" key="10">
    <source>
        <dbReference type="EMBL" id="KIO70310.1"/>
    </source>
</evidence>
<dbReference type="Proteomes" id="UP000032076">
    <property type="component" value="Unassembled WGS sequence"/>
</dbReference>
<dbReference type="SMART" id="SM00518">
    <property type="entry name" value="AP2Ec"/>
    <property type="match status" value="1"/>
</dbReference>
<feature type="binding site" evidence="8">
    <location>
        <position position="161"/>
    </location>
    <ligand>
        <name>Zn(2+)</name>
        <dbReference type="ChEBI" id="CHEBI:29105"/>
        <label>2</label>
    </ligand>
</feature>
<gene>
    <name evidence="8" type="primary">nfo</name>
    <name evidence="10" type="ORF">B4167_1002</name>
</gene>
<feature type="binding site" evidence="8">
    <location>
        <position position="85"/>
    </location>
    <ligand>
        <name>Zn(2+)</name>
        <dbReference type="ChEBI" id="CHEBI:29105"/>
        <label>1</label>
    </ligand>
</feature>
<evidence type="ECO:0000256" key="3">
    <source>
        <dbReference type="ARBA" id="ARBA00022723"/>
    </source>
</evidence>
<dbReference type="SUPFAM" id="SSF51658">
    <property type="entry name" value="Xylose isomerase-like"/>
    <property type="match status" value="1"/>
</dbReference>
<reference evidence="10 11" key="1">
    <citation type="submission" date="2015-01" db="EMBL/GenBank/DDBJ databases">
        <title>Draft Genome Sequences of Four Bacillus thermoamylovorans Strains, Isolated From Food Products.</title>
        <authorList>
            <person name="Krawcyk A.O."/>
            <person name="Berendsen E.M."/>
            <person name="Eijlander R.T."/>
            <person name="de Jong A."/>
            <person name="Wells-Bennik M."/>
            <person name="Kuipers O.P."/>
        </authorList>
    </citation>
    <scope>NUCLEOTIDE SEQUENCE [LARGE SCALE GENOMIC DNA]</scope>
    <source>
        <strain evidence="10 11">B4167</strain>
    </source>
</reference>
<keyword evidence="5 8" id="KW-0378">Hydrolase</keyword>
<protein>
    <recommendedName>
        <fullName evidence="8">Probable endonuclease 4</fullName>
        <ecNumber evidence="8">3.1.21.2</ecNumber>
    </recommendedName>
    <alternativeName>
        <fullName evidence="8">Endodeoxyribonuclease IV</fullName>
    </alternativeName>
    <alternativeName>
        <fullName evidence="8">Endonuclease IV</fullName>
    </alternativeName>
</protein>
<evidence type="ECO:0000256" key="4">
    <source>
        <dbReference type="ARBA" id="ARBA00022763"/>
    </source>
</evidence>
<dbReference type="FunFam" id="3.20.20.150:FF:000001">
    <property type="entry name" value="Probable endonuclease 4"/>
    <property type="match status" value="1"/>
</dbReference>
<dbReference type="InterPro" id="IPR013022">
    <property type="entry name" value="Xyl_isomerase-like_TIM-brl"/>
</dbReference>
<proteinExistence type="inferred from homology"/>
<evidence type="ECO:0000256" key="1">
    <source>
        <dbReference type="ARBA" id="ARBA00005340"/>
    </source>
</evidence>
<keyword evidence="8 10" id="KW-0255">Endonuclease</keyword>
<dbReference type="PROSITE" id="PS51432">
    <property type="entry name" value="AP_NUCLEASE_F2_4"/>
    <property type="match status" value="1"/>
</dbReference>
<evidence type="ECO:0000256" key="7">
    <source>
        <dbReference type="ARBA" id="ARBA00023204"/>
    </source>
</evidence>
<keyword evidence="6 8" id="KW-0862">Zinc</keyword>
<dbReference type="PROSITE" id="PS00731">
    <property type="entry name" value="AP_NUCLEASE_F2_3"/>
    <property type="match status" value="1"/>
</dbReference>
<dbReference type="PANTHER" id="PTHR21445">
    <property type="entry name" value="ENDONUCLEASE IV ENDODEOXYRIBONUCLEASE IV"/>
    <property type="match status" value="1"/>
</dbReference>
<evidence type="ECO:0000313" key="11">
    <source>
        <dbReference type="Proteomes" id="UP000032076"/>
    </source>
</evidence>
<comment type="catalytic activity">
    <reaction evidence="8">
        <text>Endonucleolytic cleavage to 5'-phosphooligonucleotide end-products.</text>
        <dbReference type="EC" id="3.1.21.2"/>
    </reaction>
</comment>
<dbReference type="PROSITE" id="PS00729">
    <property type="entry name" value="AP_NUCLEASE_F2_1"/>
    <property type="match status" value="1"/>
</dbReference>
<feature type="binding site" evidence="8">
    <location>
        <position position="126"/>
    </location>
    <ligand>
        <name>Zn(2+)</name>
        <dbReference type="ChEBI" id="CHEBI:29105"/>
        <label>1</label>
    </ligand>
</feature>
<feature type="binding site" evidence="8">
    <location>
        <position position="230"/>
    </location>
    <ligand>
        <name>Zn(2+)</name>
        <dbReference type="ChEBI" id="CHEBI:29105"/>
        <label>2</label>
    </ligand>
</feature>
<feature type="binding site" evidence="8">
    <location>
        <position position="198"/>
    </location>
    <ligand>
        <name>Zn(2+)</name>
        <dbReference type="ChEBI" id="CHEBI:29105"/>
        <label>3</label>
    </ligand>
</feature>